<evidence type="ECO:0000256" key="1">
    <source>
        <dbReference type="SAM" id="SignalP"/>
    </source>
</evidence>
<evidence type="ECO:0000313" key="3">
    <source>
        <dbReference type="Proteomes" id="UP001597221"/>
    </source>
</evidence>
<proteinExistence type="predicted"/>
<keyword evidence="3" id="KW-1185">Reference proteome</keyword>
<evidence type="ECO:0000313" key="2">
    <source>
        <dbReference type="EMBL" id="MFD1608452.1"/>
    </source>
</evidence>
<name>A0ABW4HTI7_9BACI</name>
<keyword evidence="1" id="KW-0732">Signal</keyword>
<feature type="chain" id="PRO_5045968862" evidence="1">
    <location>
        <begin position="23"/>
        <end position="131"/>
    </location>
</feature>
<comment type="caution">
    <text evidence="2">The sequence shown here is derived from an EMBL/GenBank/DDBJ whole genome shotgun (WGS) entry which is preliminary data.</text>
</comment>
<dbReference type="Pfam" id="PF13027">
    <property type="entry name" value="DUF3888"/>
    <property type="match status" value="1"/>
</dbReference>
<feature type="signal peptide" evidence="1">
    <location>
        <begin position="1"/>
        <end position="22"/>
    </location>
</feature>
<reference evidence="3" key="1">
    <citation type="journal article" date="2019" name="Int. J. Syst. Evol. Microbiol.">
        <title>The Global Catalogue of Microorganisms (GCM) 10K type strain sequencing project: providing services to taxonomists for standard genome sequencing and annotation.</title>
        <authorList>
            <consortium name="The Broad Institute Genomics Platform"/>
            <consortium name="The Broad Institute Genome Sequencing Center for Infectious Disease"/>
            <person name="Wu L."/>
            <person name="Ma J."/>
        </authorList>
    </citation>
    <scope>NUCLEOTIDE SEQUENCE [LARGE SCALE GENOMIC DNA]</scope>
    <source>
        <strain evidence="3">CGMCC 1.12376</strain>
    </source>
</reference>
<dbReference type="EMBL" id="JBHUDE010000093">
    <property type="protein sequence ID" value="MFD1608452.1"/>
    <property type="molecule type" value="Genomic_DNA"/>
</dbReference>
<accession>A0ABW4HTI7</accession>
<organism evidence="2 3">
    <name type="scientific">Oceanobacillus luteolus</name>
    <dbReference type="NCBI Taxonomy" id="1274358"/>
    <lineage>
        <taxon>Bacteria</taxon>
        <taxon>Bacillati</taxon>
        <taxon>Bacillota</taxon>
        <taxon>Bacilli</taxon>
        <taxon>Bacillales</taxon>
        <taxon>Bacillaceae</taxon>
        <taxon>Oceanobacillus</taxon>
    </lineage>
</organism>
<dbReference type="RefSeq" id="WP_251517944.1">
    <property type="nucleotide sequence ID" value="NZ_JAMBON010000088.1"/>
</dbReference>
<dbReference type="InterPro" id="IPR024984">
    <property type="entry name" value="DUF3888"/>
</dbReference>
<dbReference type="Proteomes" id="UP001597221">
    <property type="component" value="Unassembled WGS sequence"/>
</dbReference>
<sequence>MRKAIALSLFLFIIPIVPTVEAYNKSECEKALTSLMFDDIYKAVNENYDIKDVQFENEKILDLKMTGGLTFDITVQISTFIGAHNTIGTDTLQFKREIDGLKLVSYDHKPSKDKDEILKWYLNKSSQPSIN</sequence>
<protein>
    <submittedName>
        <fullName evidence="2">DUF3888 domain-containing protein</fullName>
    </submittedName>
</protein>
<gene>
    <name evidence="2" type="ORF">ACFSBH_12425</name>
</gene>